<keyword evidence="2" id="KW-1185">Reference proteome</keyword>
<reference evidence="1 2" key="1">
    <citation type="journal article" date="2024" name="Nat. Commun.">
        <title>Phylogenomics reveals the evolutionary origins of lichenization in chlorophyte algae.</title>
        <authorList>
            <person name="Puginier C."/>
            <person name="Libourel C."/>
            <person name="Otte J."/>
            <person name="Skaloud P."/>
            <person name="Haon M."/>
            <person name="Grisel S."/>
            <person name="Petersen M."/>
            <person name="Berrin J.G."/>
            <person name="Delaux P.M."/>
            <person name="Dal Grande F."/>
            <person name="Keller J."/>
        </authorList>
    </citation>
    <scope>NUCLEOTIDE SEQUENCE [LARGE SCALE GENOMIC DNA]</scope>
    <source>
        <strain evidence="1 2">SAG 2523</strain>
    </source>
</reference>
<dbReference type="AlphaFoldDB" id="A0AAW1T935"/>
<dbReference type="PANTHER" id="PTHR31400:SF1">
    <property type="entry name" value="PROTEIN GUCD1"/>
    <property type="match status" value="1"/>
</dbReference>
<accession>A0AAW1T935</accession>
<sequence length="212" mass="23423">MVALGQQSRGESSSLHSFAADLAIIEACKICCSWEAISSHQQHDIAVPHIHQAFNWDCGLACVQMVLGAFDVRCPDLGRLRLMCATQSIWTVDLAHLLRKFCLDVIFTTLTLGANPQYCNESFYMEHLQEDAERVEQLFQGAYGAGITVQRRSVSLLELQNVMLGGEHLVVALIDKRALGTNDIWVTESIQENHAETSLDSGYAGHYVVISG</sequence>
<gene>
    <name evidence="1" type="ORF">WJX84_000633</name>
</gene>
<dbReference type="InterPro" id="IPR018616">
    <property type="entry name" value="GUCD1"/>
</dbReference>
<feature type="non-terminal residue" evidence="1">
    <location>
        <position position="212"/>
    </location>
</feature>
<evidence type="ECO:0008006" key="3">
    <source>
        <dbReference type="Google" id="ProtNLM"/>
    </source>
</evidence>
<comment type="caution">
    <text evidence="1">The sequence shown here is derived from an EMBL/GenBank/DDBJ whole genome shotgun (WGS) entry which is preliminary data.</text>
</comment>
<evidence type="ECO:0000313" key="2">
    <source>
        <dbReference type="Proteomes" id="UP001485043"/>
    </source>
</evidence>
<name>A0AAW1T935_9CHLO</name>
<dbReference type="Pfam" id="PF09778">
    <property type="entry name" value="Guanylate_cyc_2"/>
    <property type="match status" value="1"/>
</dbReference>
<dbReference type="Proteomes" id="UP001485043">
    <property type="component" value="Unassembled WGS sequence"/>
</dbReference>
<protein>
    <recommendedName>
        <fullName evidence="3">Guanylyl cyclase</fullName>
    </recommendedName>
</protein>
<proteinExistence type="predicted"/>
<dbReference type="EMBL" id="JALJOV010000191">
    <property type="protein sequence ID" value="KAK9866080.1"/>
    <property type="molecule type" value="Genomic_DNA"/>
</dbReference>
<organism evidence="1 2">
    <name type="scientific">Apatococcus fuscideae</name>
    <dbReference type="NCBI Taxonomy" id="2026836"/>
    <lineage>
        <taxon>Eukaryota</taxon>
        <taxon>Viridiplantae</taxon>
        <taxon>Chlorophyta</taxon>
        <taxon>core chlorophytes</taxon>
        <taxon>Trebouxiophyceae</taxon>
        <taxon>Chlorellales</taxon>
        <taxon>Chlorellaceae</taxon>
        <taxon>Apatococcus</taxon>
    </lineage>
</organism>
<dbReference type="PANTHER" id="PTHR31400">
    <property type="entry name" value="GUANYLYL CYCLASE DOMAIN CONTAINING PROTEIN 1 GUCD1"/>
    <property type="match status" value="1"/>
</dbReference>
<evidence type="ECO:0000313" key="1">
    <source>
        <dbReference type="EMBL" id="KAK9866080.1"/>
    </source>
</evidence>